<feature type="compositionally biased region" description="Basic and acidic residues" evidence="7">
    <location>
        <begin position="70"/>
        <end position="79"/>
    </location>
</feature>
<dbReference type="SUPFAM" id="SSF48452">
    <property type="entry name" value="TPR-like"/>
    <property type="match status" value="1"/>
</dbReference>
<evidence type="ECO:0000256" key="6">
    <source>
        <dbReference type="SAM" id="Coils"/>
    </source>
</evidence>
<dbReference type="Pfam" id="PF13877">
    <property type="entry name" value="RPAP3_C"/>
    <property type="match status" value="1"/>
</dbReference>
<name>A0A7S2JMG7_9EUKA</name>
<evidence type="ECO:0000313" key="9">
    <source>
        <dbReference type="EMBL" id="CAD9552225.1"/>
    </source>
</evidence>
<dbReference type="Gene3D" id="1.25.40.10">
    <property type="entry name" value="Tetratricopeptide repeat domain"/>
    <property type="match status" value="1"/>
</dbReference>
<feature type="repeat" description="TPR" evidence="5">
    <location>
        <begin position="228"/>
        <end position="261"/>
    </location>
</feature>
<sequence length="528" mass="56634">MSMETQLQMRRNVEQMHQTADELDSWLGDIGKRDASLRGKAVPTGGRAKVTAGDETDEEEEAREIEEAKEELRQERLRQETAAAETKGEGAMSAKKAAKAPQTHAQKYGQWDQYDADEVVRGIEEKEADQERLRKEVVRLENRRAQSKARKAAAAASAAAEALRLQGNEAFGAARYEEAVGKYTDALVHMPRSATLYANRALGLLKLHAYAEAEEDCDAALLIEPAHVKALLRRAQARHAGAKYDSALEDLERALEVEPRNSAARALMSECRRFKTLATPRPKAPLVKVAVEEVEHDPDNDDDAFVLALAEEPPSGLPNGDRSPTSSAASSAATSTASASSTDSADVAEGAGEVDGGTATEKSAAGGESVKAGGRRPTAGGGSAAAAGRARAVPTAAPTAESFALPSSLADMERGWRSLRGSPDEWAAWVGRIDPSAMINLFRTSLPADLFSAILVALDTYLSHSDPTRTLAILRALTSAGRFSILTMCLDKADRLAIDAVNIRLIEAQGRGEIPPDENLEALRKQYE</sequence>
<gene>
    <name evidence="9" type="ORF">CBRE1094_LOCUS45937</name>
</gene>
<dbReference type="InterPro" id="IPR011990">
    <property type="entry name" value="TPR-like_helical_dom_sf"/>
</dbReference>
<protein>
    <recommendedName>
        <fullName evidence="4">RNA polymerase II-associated protein 3</fullName>
    </recommendedName>
</protein>
<dbReference type="InterPro" id="IPR051966">
    <property type="entry name" value="RPAP3"/>
</dbReference>
<feature type="domain" description="RNA-polymerase II-associated protein 3-like C-terminal" evidence="8">
    <location>
        <begin position="406"/>
        <end position="495"/>
    </location>
</feature>
<feature type="compositionally biased region" description="Low complexity" evidence="7">
    <location>
        <begin position="325"/>
        <end position="345"/>
    </location>
</feature>
<dbReference type="InterPro" id="IPR019734">
    <property type="entry name" value="TPR_rpt"/>
</dbReference>
<evidence type="ECO:0000259" key="8">
    <source>
        <dbReference type="Pfam" id="PF13877"/>
    </source>
</evidence>
<dbReference type="PANTHER" id="PTHR46423">
    <property type="entry name" value="RNA POLYMERASE II-ASSOCIATED PROTEIN 3"/>
    <property type="match status" value="1"/>
</dbReference>
<reference evidence="9" key="1">
    <citation type="submission" date="2021-01" db="EMBL/GenBank/DDBJ databases">
        <authorList>
            <person name="Corre E."/>
            <person name="Pelletier E."/>
            <person name="Niang G."/>
            <person name="Scheremetjew M."/>
            <person name="Finn R."/>
            <person name="Kale V."/>
            <person name="Holt S."/>
            <person name="Cochrane G."/>
            <person name="Meng A."/>
            <person name="Brown T."/>
            <person name="Cohen L."/>
        </authorList>
    </citation>
    <scope>NUCLEOTIDE SEQUENCE</scope>
    <source>
        <strain evidence="9">UTEX LB 985</strain>
    </source>
</reference>
<dbReference type="AlphaFoldDB" id="A0A7S2JMG7"/>
<feature type="region of interest" description="Disordered" evidence="7">
    <location>
        <begin position="311"/>
        <end position="399"/>
    </location>
</feature>
<feature type="compositionally biased region" description="Low complexity" evidence="7">
    <location>
        <begin position="384"/>
        <end position="399"/>
    </location>
</feature>
<feature type="region of interest" description="Disordered" evidence="7">
    <location>
        <begin position="35"/>
        <end position="107"/>
    </location>
</feature>
<proteinExistence type="inferred from homology"/>
<accession>A0A7S2JMG7</accession>
<organism evidence="9">
    <name type="scientific">Haptolina brevifila</name>
    <dbReference type="NCBI Taxonomy" id="156173"/>
    <lineage>
        <taxon>Eukaryota</taxon>
        <taxon>Haptista</taxon>
        <taxon>Haptophyta</taxon>
        <taxon>Prymnesiophyceae</taxon>
        <taxon>Prymnesiales</taxon>
        <taxon>Prymnesiaceae</taxon>
        <taxon>Haptolina</taxon>
    </lineage>
</organism>
<feature type="compositionally biased region" description="Low complexity" evidence="7">
    <location>
        <begin position="80"/>
        <end position="91"/>
    </location>
</feature>
<keyword evidence="1" id="KW-0677">Repeat</keyword>
<dbReference type="GO" id="GO:0101031">
    <property type="term" value="C:protein folding chaperone complex"/>
    <property type="evidence" value="ECO:0007669"/>
    <property type="project" value="TreeGrafter"/>
</dbReference>
<comment type="similarity">
    <text evidence="3">Belongs to the RPAP3 family.</text>
</comment>
<keyword evidence="2 5" id="KW-0802">TPR repeat</keyword>
<evidence type="ECO:0000256" key="7">
    <source>
        <dbReference type="SAM" id="MobiDB-lite"/>
    </source>
</evidence>
<dbReference type="SMART" id="SM00028">
    <property type="entry name" value="TPR"/>
    <property type="match status" value="3"/>
</dbReference>
<dbReference type="PROSITE" id="PS50005">
    <property type="entry name" value="TPR"/>
    <property type="match status" value="1"/>
</dbReference>
<evidence type="ECO:0000256" key="4">
    <source>
        <dbReference type="ARBA" id="ARBA00040133"/>
    </source>
</evidence>
<dbReference type="EMBL" id="HBGU01084158">
    <property type="protein sequence ID" value="CAD9552225.1"/>
    <property type="molecule type" value="Transcribed_RNA"/>
</dbReference>
<evidence type="ECO:0000256" key="3">
    <source>
        <dbReference type="ARBA" id="ARBA00038275"/>
    </source>
</evidence>
<keyword evidence="6" id="KW-0175">Coiled coil</keyword>
<evidence type="ECO:0000256" key="1">
    <source>
        <dbReference type="ARBA" id="ARBA00022737"/>
    </source>
</evidence>
<evidence type="ECO:0000256" key="2">
    <source>
        <dbReference type="ARBA" id="ARBA00022803"/>
    </source>
</evidence>
<dbReference type="InterPro" id="IPR025986">
    <property type="entry name" value="RPAP3-like_C"/>
</dbReference>
<evidence type="ECO:0000256" key="5">
    <source>
        <dbReference type="PROSITE-ProRule" id="PRU00339"/>
    </source>
</evidence>
<feature type="compositionally biased region" description="Acidic residues" evidence="7">
    <location>
        <begin position="54"/>
        <end position="69"/>
    </location>
</feature>
<dbReference type="PANTHER" id="PTHR46423:SF1">
    <property type="entry name" value="RNA POLYMERASE II-ASSOCIATED PROTEIN 3"/>
    <property type="match status" value="1"/>
</dbReference>
<feature type="coiled-coil region" evidence="6">
    <location>
        <begin position="116"/>
        <end position="150"/>
    </location>
</feature>